<evidence type="ECO:0000313" key="6">
    <source>
        <dbReference type="Proteomes" id="UP001590950"/>
    </source>
</evidence>
<dbReference type="Pfam" id="PF24883">
    <property type="entry name" value="NPHP3_N"/>
    <property type="match status" value="1"/>
</dbReference>
<organism evidence="5 6">
    <name type="scientific">Stereocaulon virgatum</name>
    <dbReference type="NCBI Taxonomy" id="373712"/>
    <lineage>
        <taxon>Eukaryota</taxon>
        <taxon>Fungi</taxon>
        <taxon>Dikarya</taxon>
        <taxon>Ascomycota</taxon>
        <taxon>Pezizomycotina</taxon>
        <taxon>Lecanoromycetes</taxon>
        <taxon>OSLEUM clade</taxon>
        <taxon>Lecanoromycetidae</taxon>
        <taxon>Lecanorales</taxon>
        <taxon>Lecanorineae</taxon>
        <taxon>Stereocaulaceae</taxon>
        <taxon>Stereocaulon</taxon>
    </lineage>
</organism>
<dbReference type="PANTHER" id="PTHR10039:SF16">
    <property type="entry name" value="GPI INOSITOL-DEACYLASE"/>
    <property type="match status" value="1"/>
</dbReference>
<dbReference type="Gene3D" id="1.25.40.20">
    <property type="entry name" value="Ankyrin repeat-containing domain"/>
    <property type="match status" value="1"/>
</dbReference>
<evidence type="ECO:0000256" key="1">
    <source>
        <dbReference type="ARBA" id="ARBA00022737"/>
    </source>
</evidence>
<gene>
    <name evidence="5" type="ORF">N7G274_009759</name>
</gene>
<evidence type="ECO:0000313" key="5">
    <source>
        <dbReference type="EMBL" id="KAL2037478.1"/>
    </source>
</evidence>
<dbReference type="PROSITE" id="PS50297">
    <property type="entry name" value="ANK_REP_REGION"/>
    <property type="match status" value="1"/>
</dbReference>
<dbReference type="Gene3D" id="3.40.50.300">
    <property type="entry name" value="P-loop containing nucleotide triphosphate hydrolases"/>
    <property type="match status" value="1"/>
</dbReference>
<protein>
    <recommendedName>
        <fullName evidence="4">Nephrocystin 3-like N-terminal domain-containing protein</fullName>
    </recommendedName>
</protein>
<dbReference type="SUPFAM" id="SSF48403">
    <property type="entry name" value="Ankyrin repeat"/>
    <property type="match status" value="1"/>
</dbReference>
<keyword evidence="2" id="KW-0040">ANK repeat</keyword>
<keyword evidence="1" id="KW-0677">Repeat</keyword>
<evidence type="ECO:0000256" key="2">
    <source>
        <dbReference type="PROSITE-ProRule" id="PRU00023"/>
    </source>
</evidence>
<dbReference type="EMBL" id="JBEFKJ010000040">
    <property type="protein sequence ID" value="KAL2037478.1"/>
    <property type="molecule type" value="Genomic_DNA"/>
</dbReference>
<sequence>MDPLSMTASIITVLQLTTTLISYIHSVKHATAEQAQFAVETFNLCSLLTSLRYQVEAVRSDDPWFIQVRMLGIHNGPLDQFKDVLERMVEKISSSRKRDQIKSALTWKFTKSEVETALERMERLKSLINCSLSGDLLTLSQATHEDVVALREQTERIQSHADQELKNRLSRWLGLPDPSTNYHAALEKRHLETGLWLLNGQQFEGWKSSGSSLMWLHGNPGCGKTVLSAASLYEITRVKEIQPDTMVGFFYFDFSETEKQSSKKAIRSLLFQLADQQGRLQTLEQLYQKCGDGQQQPGEDAIRPLLKDTIACTGHKYIIIDALDECADREDFMTFIGNLVDSQMECLHIMITSRREKDIEDQLGPIADYKINIQSAIVNEDIRVYVHDRLATDSKLRKWSEDVRATIITALMEKAGGMFRWVYCQLESIRRCIKLSALKQALSTLPKTLDETYDRILRGIESSGQLQDAITALRWLCFSGRALQLSEIIDILAITSGESGGFCPDERLADPADIMVICSSLISCSDKDEEACETPIQSEVDEEAGEIEIRLAHFSVKEYLLSDRCFLAKDFQMSTCQMAIAEDCLHYLLYLFQSLPLTKDLIDQHPLSQYAAQYWWQHAQATDSTLNPTVINLTQKMLTNRDAGLPLWIQLYNIDYPRHSRGVLLTIENMAPPLYYTALIGLSQVVEKVMLQSVDVNAQGGRHGNALQAASAGGHKKVVQILVDAGADVNAGGYYGNALEIASGNGYEKVVQILVNAGADVSVEGGNHDRRTGHGLSMDRTTEK</sequence>
<dbReference type="InterPro" id="IPR056884">
    <property type="entry name" value="NPHP3-like_N"/>
</dbReference>
<dbReference type="InterPro" id="IPR002110">
    <property type="entry name" value="Ankyrin_rpt"/>
</dbReference>
<dbReference type="InterPro" id="IPR027417">
    <property type="entry name" value="P-loop_NTPase"/>
</dbReference>
<feature type="domain" description="Nephrocystin 3-like N-terminal" evidence="4">
    <location>
        <begin position="193"/>
        <end position="354"/>
    </location>
</feature>
<name>A0ABR4A2B7_9LECA</name>
<keyword evidence="6" id="KW-1185">Reference proteome</keyword>
<feature type="repeat" description="ANK" evidence="2">
    <location>
        <begin position="702"/>
        <end position="734"/>
    </location>
</feature>
<evidence type="ECO:0000256" key="3">
    <source>
        <dbReference type="SAM" id="MobiDB-lite"/>
    </source>
</evidence>
<feature type="region of interest" description="Disordered" evidence="3">
    <location>
        <begin position="764"/>
        <end position="784"/>
    </location>
</feature>
<reference evidence="5 6" key="1">
    <citation type="submission" date="2024-09" db="EMBL/GenBank/DDBJ databases">
        <title>Rethinking Asexuality: The Enigmatic Case of Functional Sexual Genes in Lepraria (Stereocaulaceae).</title>
        <authorList>
            <person name="Doellman M."/>
            <person name="Sun Y."/>
            <person name="Barcenas-Pena A."/>
            <person name="Lumbsch H.T."/>
            <person name="Grewe F."/>
        </authorList>
    </citation>
    <scope>NUCLEOTIDE SEQUENCE [LARGE SCALE GENOMIC DNA]</scope>
    <source>
        <strain evidence="5 6">Mercado 3170</strain>
    </source>
</reference>
<feature type="repeat" description="ANK" evidence="2">
    <location>
        <begin position="734"/>
        <end position="766"/>
    </location>
</feature>
<accession>A0ABR4A2B7</accession>
<dbReference type="InterPro" id="IPR036770">
    <property type="entry name" value="Ankyrin_rpt-contain_sf"/>
</dbReference>
<comment type="caution">
    <text evidence="5">The sequence shown here is derived from an EMBL/GenBank/DDBJ whole genome shotgun (WGS) entry which is preliminary data.</text>
</comment>
<evidence type="ECO:0000259" key="4">
    <source>
        <dbReference type="Pfam" id="PF24883"/>
    </source>
</evidence>
<dbReference type="SMART" id="SM00248">
    <property type="entry name" value="ANK"/>
    <property type="match status" value="3"/>
</dbReference>
<dbReference type="PROSITE" id="PS50088">
    <property type="entry name" value="ANK_REPEAT"/>
    <property type="match status" value="2"/>
</dbReference>
<dbReference type="PANTHER" id="PTHR10039">
    <property type="entry name" value="AMELOGENIN"/>
    <property type="match status" value="1"/>
</dbReference>
<dbReference type="Pfam" id="PF12796">
    <property type="entry name" value="Ank_2"/>
    <property type="match status" value="1"/>
</dbReference>
<dbReference type="Proteomes" id="UP001590950">
    <property type="component" value="Unassembled WGS sequence"/>
</dbReference>
<dbReference type="SUPFAM" id="SSF52540">
    <property type="entry name" value="P-loop containing nucleoside triphosphate hydrolases"/>
    <property type="match status" value="1"/>
</dbReference>
<proteinExistence type="predicted"/>